<protein>
    <submittedName>
        <fullName evidence="2">Uncharacterized protein</fullName>
    </submittedName>
</protein>
<dbReference type="AlphaFoldDB" id="A0A4S3TH49"/>
<accession>A0A4S3TH49</accession>
<keyword evidence="3" id="KW-1185">Reference proteome</keyword>
<reference evidence="2 3" key="1">
    <citation type="submission" date="2018-10" db="EMBL/GenBank/DDBJ databases">
        <title>Natronolimnobius sp. XQ-INN 246 isolated from Inner Mongolia Autonomous Region of China.</title>
        <authorList>
            <person name="Xue Q."/>
        </authorList>
    </citation>
    <scope>NUCLEOTIDE SEQUENCE [LARGE SCALE GENOMIC DNA]</scope>
    <source>
        <strain evidence="2 3">XQ-INN 246</strain>
    </source>
</reference>
<comment type="caution">
    <text evidence="2">The sequence shown here is derived from an EMBL/GenBank/DDBJ whole genome shotgun (WGS) entry which is preliminary data.</text>
</comment>
<dbReference type="Proteomes" id="UP000318864">
    <property type="component" value="Unassembled WGS sequence"/>
</dbReference>
<sequence length="77" mass="7935">MIDVAETPIDRPSRRRLLGGAGLGLSTALAGCLVDATDQDESNDDADAETDSTADDDSDSTTDEDPDSTADDCGCPE</sequence>
<dbReference type="InterPro" id="IPR006311">
    <property type="entry name" value="TAT_signal"/>
</dbReference>
<feature type="region of interest" description="Disordered" evidence="1">
    <location>
        <begin position="36"/>
        <end position="77"/>
    </location>
</feature>
<feature type="compositionally biased region" description="Acidic residues" evidence="1">
    <location>
        <begin position="37"/>
        <end position="70"/>
    </location>
</feature>
<proteinExistence type="predicted"/>
<evidence type="ECO:0000256" key="1">
    <source>
        <dbReference type="SAM" id="MobiDB-lite"/>
    </source>
</evidence>
<evidence type="ECO:0000313" key="3">
    <source>
        <dbReference type="Proteomes" id="UP000318864"/>
    </source>
</evidence>
<evidence type="ECO:0000313" key="2">
    <source>
        <dbReference type="EMBL" id="THE63192.1"/>
    </source>
</evidence>
<dbReference type="PROSITE" id="PS51318">
    <property type="entry name" value="TAT"/>
    <property type="match status" value="1"/>
</dbReference>
<gene>
    <name evidence="2" type="ORF">D8Y22_19600</name>
</gene>
<organism evidence="2 3">
    <name type="scientific">Salinadaptatus halalkaliphilus</name>
    <dbReference type="NCBI Taxonomy" id="2419781"/>
    <lineage>
        <taxon>Archaea</taxon>
        <taxon>Methanobacteriati</taxon>
        <taxon>Methanobacteriota</taxon>
        <taxon>Stenosarchaea group</taxon>
        <taxon>Halobacteria</taxon>
        <taxon>Halobacteriales</taxon>
        <taxon>Natrialbaceae</taxon>
        <taxon>Salinadaptatus</taxon>
    </lineage>
</organism>
<dbReference type="EMBL" id="RBZW01000070">
    <property type="protein sequence ID" value="THE63192.1"/>
    <property type="molecule type" value="Genomic_DNA"/>
</dbReference>
<name>A0A4S3TH49_9EURY</name>